<dbReference type="RefSeq" id="WP_147664707.1">
    <property type="nucleotide sequence ID" value="NZ_CP042905.2"/>
</dbReference>
<dbReference type="InterPro" id="IPR036388">
    <property type="entry name" value="WH-like_DNA-bd_sf"/>
</dbReference>
<reference evidence="1 2" key="1">
    <citation type="journal article" date="2020" name="Nature">
        <title>Isolation of an archaeon at the prokaryote-eukaryote interface.</title>
        <authorList>
            <person name="Imachi H."/>
            <person name="Nobu M.K."/>
            <person name="Nakahara N."/>
            <person name="Morono Y."/>
            <person name="Ogawara M."/>
            <person name="Takaki Y."/>
            <person name="Takano Y."/>
            <person name="Uematsu K."/>
            <person name="Ikuta T."/>
            <person name="Ito M."/>
            <person name="Matsui Y."/>
            <person name="Miyazaki M."/>
            <person name="Murata K."/>
            <person name="Saito Y."/>
            <person name="Sakai S."/>
            <person name="Song C."/>
            <person name="Tasumi E."/>
            <person name="Yamanaka Y."/>
            <person name="Yamaguchi T."/>
            <person name="Kamagata Y."/>
            <person name="Tamaki H."/>
            <person name="Takai K."/>
        </authorList>
    </citation>
    <scope>NUCLEOTIDE SEQUENCE [LARGE SCALE GENOMIC DNA]</scope>
    <source>
        <strain evidence="1 2">MK-D1</strain>
    </source>
</reference>
<dbReference type="Gene3D" id="1.10.10.10">
    <property type="entry name" value="Winged helix-like DNA-binding domain superfamily/Winged helix DNA-binding domain"/>
    <property type="match status" value="1"/>
</dbReference>
<keyword evidence="2" id="KW-1185">Reference proteome</keyword>
<proteinExistence type="predicted"/>
<dbReference type="Proteomes" id="UP000321408">
    <property type="component" value="Chromosome"/>
</dbReference>
<dbReference type="GeneID" id="41331628"/>
<evidence type="ECO:0000313" key="1">
    <source>
        <dbReference type="EMBL" id="QEE17822.1"/>
    </source>
</evidence>
<name>A0A5B9DFC6_9ARCH</name>
<sequence length="94" mass="10997">MGNKFYTLMKKRGFSETLTVLNSFDNKEAVQARFFEKFEASDSYYNAYLRVKKSLLDTGLIKFKLNDANEKVIYLTEKGLKVLKKINEIEKLID</sequence>
<protein>
    <recommendedName>
        <fullName evidence="3">ArnR1-like winged helix-turn-helix domain-containing protein</fullName>
    </recommendedName>
</protein>
<dbReference type="EMBL" id="CP042905">
    <property type="protein sequence ID" value="QEE17822.1"/>
    <property type="molecule type" value="Genomic_DNA"/>
</dbReference>
<evidence type="ECO:0008006" key="3">
    <source>
        <dbReference type="Google" id="ProtNLM"/>
    </source>
</evidence>
<reference evidence="1 2" key="2">
    <citation type="journal article" date="2024" name="Int. J. Syst. Evol. Microbiol.">
        <title>Promethearchaeum syntrophicum gen. nov., sp. nov., an anaerobic, obligately syntrophic archaeon, the first isolate of the lineage 'Asgard' archaea, and proposal of the new archaeal phylum Promethearchaeota phyl. nov. and kingdom Promethearchaeati regn. nov.</title>
        <authorList>
            <person name="Imachi H."/>
            <person name="Nobu M.K."/>
            <person name="Kato S."/>
            <person name="Takaki Y."/>
            <person name="Miyazaki M."/>
            <person name="Miyata M."/>
            <person name="Ogawara M."/>
            <person name="Saito Y."/>
            <person name="Sakai S."/>
            <person name="Tahara Y.O."/>
            <person name="Takano Y."/>
            <person name="Tasumi E."/>
            <person name="Uematsu K."/>
            <person name="Yoshimura T."/>
            <person name="Itoh T."/>
            <person name="Ohkuma M."/>
            <person name="Takai K."/>
        </authorList>
    </citation>
    <scope>NUCLEOTIDE SEQUENCE [LARGE SCALE GENOMIC DNA]</scope>
    <source>
        <strain evidence="1 2">MK-D1</strain>
    </source>
</reference>
<dbReference type="KEGG" id="psyt:DSAG12_03660"/>
<accession>A0A5B9DFC6</accession>
<evidence type="ECO:0000313" key="2">
    <source>
        <dbReference type="Proteomes" id="UP000321408"/>
    </source>
</evidence>
<dbReference type="SUPFAM" id="SSF46785">
    <property type="entry name" value="Winged helix' DNA-binding domain"/>
    <property type="match status" value="1"/>
</dbReference>
<organism evidence="1 2">
    <name type="scientific">Promethearchaeum syntrophicum</name>
    <dbReference type="NCBI Taxonomy" id="2594042"/>
    <lineage>
        <taxon>Archaea</taxon>
        <taxon>Promethearchaeati</taxon>
        <taxon>Promethearchaeota</taxon>
        <taxon>Promethearchaeia</taxon>
        <taxon>Promethearchaeales</taxon>
        <taxon>Promethearchaeaceae</taxon>
        <taxon>Promethearchaeum</taxon>
    </lineage>
</organism>
<gene>
    <name evidence="1" type="ORF">DSAG12_03660</name>
</gene>
<dbReference type="InterPro" id="IPR036390">
    <property type="entry name" value="WH_DNA-bd_sf"/>
</dbReference>
<dbReference type="AlphaFoldDB" id="A0A5B9DFC6"/>